<accession>A0A5N6UKK0</accession>
<proteinExistence type="predicted"/>
<dbReference type="AlphaFoldDB" id="A0A5N6UKK0"/>
<sequence>MTVCLCMPSFVIKPGGSFVYPFLGVLDLHLFHKRRSFCFLYRRIPCLCLACLLAEGLSLFYVFTLMQPRVMTLSFFSFIAFFLLRVSVRIY</sequence>
<reference evidence="2 3" key="1">
    <citation type="submission" date="2019-04" db="EMBL/GenBank/DDBJ databases">
        <title>Friends and foes A comparative genomics study of 23 Aspergillus species from section Flavi.</title>
        <authorList>
            <consortium name="DOE Joint Genome Institute"/>
            <person name="Kjaerbolling I."/>
            <person name="Vesth T."/>
            <person name="Frisvad J.C."/>
            <person name="Nybo J.L."/>
            <person name="Theobald S."/>
            <person name="Kildgaard S."/>
            <person name="Isbrandt T."/>
            <person name="Kuo A."/>
            <person name="Sato A."/>
            <person name="Lyhne E.K."/>
            <person name="Kogle M.E."/>
            <person name="Wiebenga A."/>
            <person name="Kun R.S."/>
            <person name="Lubbers R.J."/>
            <person name="Makela M.R."/>
            <person name="Barry K."/>
            <person name="Chovatia M."/>
            <person name="Clum A."/>
            <person name="Daum C."/>
            <person name="Haridas S."/>
            <person name="He G."/>
            <person name="LaButti K."/>
            <person name="Lipzen A."/>
            <person name="Mondo S."/>
            <person name="Riley R."/>
            <person name="Salamov A."/>
            <person name="Simmons B.A."/>
            <person name="Magnuson J.K."/>
            <person name="Henrissat B."/>
            <person name="Mortensen U.H."/>
            <person name="Larsen T.O."/>
            <person name="Devries R.P."/>
            <person name="Grigoriev I.V."/>
            <person name="Machida M."/>
            <person name="Baker S.E."/>
            <person name="Andersen M.R."/>
        </authorList>
    </citation>
    <scope>NUCLEOTIDE SEQUENCE [LARGE SCALE GENOMIC DNA]</scope>
    <source>
        <strain evidence="2 3">CBS 117626</strain>
    </source>
</reference>
<feature type="transmembrane region" description="Helical" evidence="1">
    <location>
        <begin position="44"/>
        <end position="64"/>
    </location>
</feature>
<organism evidence="2 3">
    <name type="scientific">Aspergillus tamarii</name>
    <dbReference type="NCBI Taxonomy" id="41984"/>
    <lineage>
        <taxon>Eukaryota</taxon>
        <taxon>Fungi</taxon>
        <taxon>Dikarya</taxon>
        <taxon>Ascomycota</taxon>
        <taxon>Pezizomycotina</taxon>
        <taxon>Eurotiomycetes</taxon>
        <taxon>Eurotiomycetidae</taxon>
        <taxon>Eurotiales</taxon>
        <taxon>Aspergillaceae</taxon>
        <taxon>Aspergillus</taxon>
        <taxon>Aspergillus subgen. Circumdati</taxon>
    </lineage>
</organism>
<evidence type="ECO:0000313" key="3">
    <source>
        <dbReference type="Proteomes" id="UP000326950"/>
    </source>
</evidence>
<protein>
    <submittedName>
        <fullName evidence="2">Uncharacterized protein</fullName>
    </submittedName>
</protein>
<gene>
    <name evidence="2" type="ORF">BDV40DRAFT_248517</name>
</gene>
<dbReference type="Proteomes" id="UP000326950">
    <property type="component" value="Unassembled WGS sequence"/>
</dbReference>
<evidence type="ECO:0000313" key="2">
    <source>
        <dbReference type="EMBL" id="KAE8159023.1"/>
    </source>
</evidence>
<name>A0A5N6UKK0_ASPTM</name>
<keyword evidence="1" id="KW-1133">Transmembrane helix</keyword>
<feature type="transmembrane region" description="Helical" evidence="1">
    <location>
        <begin position="15"/>
        <end position="32"/>
    </location>
</feature>
<evidence type="ECO:0000256" key="1">
    <source>
        <dbReference type="SAM" id="Phobius"/>
    </source>
</evidence>
<feature type="transmembrane region" description="Helical" evidence="1">
    <location>
        <begin position="70"/>
        <end position="88"/>
    </location>
</feature>
<keyword evidence="1" id="KW-0812">Transmembrane</keyword>
<dbReference type="EMBL" id="ML738682">
    <property type="protein sequence ID" value="KAE8159023.1"/>
    <property type="molecule type" value="Genomic_DNA"/>
</dbReference>
<keyword evidence="3" id="KW-1185">Reference proteome</keyword>
<keyword evidence="1" id="KW-0472">Membrane</keyword>